<keyword evidence="2" id="KW-0677">Repeat</keyword>
<evidence type="ECO:0000256" key="7">
    <source>
        <dbReference type="ARBA" id="ARBA00023242"/>
    </source>
</evidence>
<dbReference type="FunCoup" id="A0A804I2C7">
    <property type="interactions" value="7"/>
</dbReference>
<comment type="subcellular location">
    <subcellularLocation>
        <location evidence="1">Nucleus</location>
    </subcellularLocation>
</comment>
<dbReference type="PANTHER" id="PTHR47997:SF11">
    <property type="entry name" value="TRANSCRIPTION FACTOR LAF1"/>
    <property type="match status" value="1"/>
</dbReference>
<evidence type="ECO:0000256" key="2">
    <source>
        <dbReference type="ARBA" id="ARBA00022737"/>
    </source>
</evidence>
<name>A0A804I2C7_MUSAM</name>
<feature type="domain" description="Myb-like" evidence="8">
    <location>
        <begin position="63"/>
        <end position="113"/>
    </location>
</feature>
<keyword evidence="7" id="KW-0539">Nucleus</keyword>
<dbReference type="InterPro" id="IPR017930">
    <property type="entry name" value="Myb_dom"/>
</dbReference>
<feature type="domain" description="Myb-like" evidence="8">
    <location>
        <begin position="10"/>
        <end position="62"/>
    </location>
</feature>
<dbReference type="SUPFAM" id="SSF46689">
    <property type="entry name" value="Homeodomain-like"/>
    <property type="match status" value="1"/>
</dbReference>
<dbReference type="InterPro" id="IPR009057">
    <property type="entry name" value="Homeodomain-like_sf"/>
</dbReference>
<sequence>MGCKACEKPKVSYKKGLWSPDEDQRLRDFILKHGHGCWSSVPARAGLQRNGKSCRLRWINYLRPGLKHSDFTPEEEGIVMKLHTLLGNKWSQIAMHLPGRTDNEVKNHWNTHLKKKLVKIEGSSSHASMTKSLESDSQCPKLEKLIDENSNQISLSESSDSLKSVSPTPCRSIHVTNHAPFPKILFADWLPMFRGNDQSSSAPESDRVNWQQESTLNSEVLSPKLMQFDTIFTEVFLHGFEDASICGGFKLQFEPVEQIFGFHDQAYTGLELNHDMFVNL</sequence>
<keyword evidence="4" id="KW-0238">DNA-binding</keyword>
<dbReference type="Proteomes" id="UP000012960">
    <property type="component" value="Unplaced"/>
</dbReference>
<keyword evidence="11" id="KW-1185">Reference proteome</keyword>
<accession>A0A804I2C7</accession>
<keyword evidence="3" id="KW-0805">Transcription regulation</keyword>
<evidence type="ECO:0000256" key="4">
    <source>
        <dbReference type="ARBA" id="ARBA00023125"/>
    </source>
</evidence>
<dbReference type="PANTHER" id="PTHR47997">
    <property type="entry name" value="MYB DOMAIN PROTEIN 55"/>
    <property type="match status" value="1"/>
</dbReference>
<dbReference type="GO" id="GO:0005634">
    <property type="term" value="C:nucleus"/>
    <property type="evidence" value="ECO:0000318"/>
    <property type="project" value="GO_Central"/>
</dbReference>
<reference evidence="10" key="1">
    <citation type="submission" date="2021-05" db="UniProtKB">
        <authorList>
            <consortium name="EnsemblPlants"/>
        </authorList>
    </citation>
    <scope>IDENTIFICATION</scope>
    <source>
        <strain evidence="10">subsp. malaccensis</strain>
    </source>
</reference>
<dbReference type="PROSITE" id="PS51294">
    <property type="entry name" value="HTH_MYB"/>
    <property type="match status" value="2"/>
</dbReference>
<dbReference type="Gramene" id="Ma02_t13370.1">
    <property type="protein sequence ID" value="Ma02_p13370.1"/>
    <property type="gene ID" value="Ma02_g13370"/>
</dbReference>
<feature type="domain" description="HTH myb-type" evidence="9">
    <location>
        <begin position="63"/>
        <end position="117"/>
    </location>
</feature>
<dbReference type="InterPro" id="IPR051953">
    <property type="entry name" value="Plant_SW-associated_TFs"/>
</dbReference>
<evidence type="ECO:0000256" key="5">
    <source>
        <dbReference type="ARBA" id="ARBA00023159"/>
    </source>
</evidence>
<proteinExistence type="predicted"/>
<dbReference type="GO" id="GO:0045893">
    <property type="term" value="P:positive regulation of DNA-templated transcription"/>
    <property type="evidence" value="ECO:0007669"/>
    <property type="project" value="UniProtKB-ARBA"/>
</dbReference>
<dbReference type="GO" id="GO:0006355">
    <property type="term" value="P:regulation of DNA-templated transcription"/>
    <property type="evidence" value="ECO:0000318"/>
    <property type="project" value="GO_Central"/>
</dbReference>
<evidence type="ECO:0000256" key="3">
    <source>
        <dbReference type="ARBA" id="ARBA00023015"/>
    </source>
</evidence>
<dbReference type="AlphaFoldDB" id="A0A804I2C7"/>
<feature type="domain" description="HTH myb-type" evidence="9">
    <location>
        <begin position="10"/>
        <end position="62"/>
    </location>
</feature>
<dbReference type="FunFam" id="1.10.10.60:FF:000077">
    <property type="entry name" value="MYB transcription factor"/>
    <property type="match status" value="1"/>
</dbReference>
<organism evidence="10 11">
    <name type="scientific">Musa acuminata subsp. malaccensis</name>
    <name type="common">Wild banana</name>
    <name type="synonym">Musa malaccensis</name>
    <dbReference type="NCBI Taxonomy" id="214687"/>
    <lineage>
        <taxon>Eukaryota</taxon>
        <taxon>Viridiplantae</taxon>
        <taxon>Streptophyta</taxon>
        <taxon>Embryophyta</taxon>
        <taxon>Tracheophyta</taxon>
        <taxon>Spermatophyta</taxon>
        <taxon>Magnoliopsida</taxon>
        <taxon>Liliopsida</taxon>
        <taxon>Zingiberales</taxon>
        <taxon>Musaceae</taxon>
        <taxon>Musa</taxon>
    </lineage>
</organism>
<dbReference type="SMART" id="SM00717">
    <property type="entry name" value="SANT"/>
    <property type="match status" value="2"/>
</dbReference>
<dbReference type="Pfam" id="PF00249">
    <property type="entry name" value="Myb_DNA-binding"/>
    <property type="match status" value="2"/>
</dbReference>
<dbReference type="EnsemblPlants" id="Ma02_t13370.1">
    <property type="protein sequence ID" value="Ma02_p13370.1"/>
    <property type="gene ID" value="Ma02_g13370"/>
</dbReference>
<evidence type="ECO:0000256" key="1">
    <source>
        <dbReference type="ARBA" id="ARBA00004123"/>
    </source>
</evidence>
<dbReference type="PROSITE" id="PS50090">
    <property type="entry name" value="MYB_LIKE"/>
    <property type="match status" value="2"/>
</dbReference>
<evidence type="ECO:0000259" key="8">
    <source>
        <dbReference type="PROSITE" id="PS50090"/>
    </source>
</evidence>
<evidence type="ECO:0000313" key="11">
    <source>
        <dbReference type="Proteomes" id="UP000012960"/>
    </source>
</evidence>
<dbReference type="InterPro" id="IPR001005">
    <property type="entry name" value="SANT/Myb"/>
</dbReference>
<evidence type="ECO:0000259" key="9">
    <source>
        <dbReference type="PROSITE" id="PS51294"/>
    </source>
</evidence>
<dbReference type="Gene3D" id="1.10.10.60">
    <property type="entry name" value="Homeodomain-like"/>
    <property type="match status" value="2"/>
</dbReference>
<keyword evidence="6" id="KW-0804">Transcription</keyword>
<keyword evidence="5" id="KW-0010">Activator</keyword>
<dbReference type="InParanoid" id="A0A804I2C7"/>
<evidence type="ECO:0000256" key="6">
    <source>
        <dbReference type="ARBA" id="ARBA00023163"/>
    </source>
</evidence>
<evidence type="ECO:0000313" key="10">
    <source>
        <dbReference type="EnsemblPlants" id="Ma02_p13370.1"/>
    </source>
</evidence>
<dbReference type="CDD" id="cd00167">
    <property type="entry name" value="SANT"/>
    <property type="match status" value="2"/>
</dbReference>
<dbReference type="GO" id="GO:0000976">
    <property type="term" value="F:transcription cis-regulatory region binding"/>
    <property type="evidence" value="ECO:0000318"/>
    <property type="project" value="GO_Central"/>
</dbReference>
<protein>
    <submittedName>
        <fullName evidence="10">Uncharacterized protein</fullName>
    </submittedName>
</protein>